<protein>
    <submittedName>
        <fullName evidence="2">Chromosome 1 open reading frame 162</fullName>
    </submittedName>
</protein>
<feature type="transmembrane region" description="Helical" evidence="1">
    <location>
        <begin position="39"/>
        <end position="62"/>
    </location>
</feature>
<evidence type="ECO:0000256" key="1">
    <source>
        <dbReference type="SAM" id="Phobius"/>
    </source>
</evidence>
<dbReference type="InterPro" id="IPR037763">
    <property type="entry name" value="C1orf162"/>
</dbReference>
<keyword evidence="3" id="KW-1185">Reference proteome</keyword>
<reference evidence="2" key="3">
    <citation type="submission" date="2025-09" db="UniProtKB">
        <authorList>
            <consortium name="Ensembl"/>
        </authorList>
    </citation>
    <scope>IDENTIFICATION</scope>
    <source>
        <strain evidence="2">Thorbecke</strain>
    </source>
</reference>
<dbReference type="AlphaFoldDB" id="G1STV4"/>
<name>G1STV4_RABIT</name>
<dbReference type="InParanoid" id="G1STV4"/>
<evidence type="ECO:0000313" key="3">
    <source>
        <dbReference type="Proteomes" id="UP000001811"/>
    </source>
</evidence>
<dbReference type="PANTHER" id="PTHR37997:SF1">
    <property type="entry name" value="TRANSMEMBRANE PROTEIN C1ORF162"/>
    <property type="match status" value="1"/>
</dbReference>
<dbReference type="Bgee" id="ENSOCUG00000007816">
    <property type="expression patterns" value="Expressed in blood and 17 other cell types or tissues"/>
</dbReference>
<reference evidence="2 3" key="1">
    <citation type="journal article" date="2011" name="Nature">
        <title>A high-resolution map of human evolutionary constraint using 29 mammals.</title>
        <authorList>
            <person name="Lindblad-Toh K."/>
            <person name="Garber M."/>
            <person name="Zuk O."/>
            <person name="Lin M.F."/>
            <person name="Parker B.J."/>
            <person name="Washietl S."/>
            <person name="Kheradpour P."/>
            <person name="Ernst J."/>
            <person name="Jordan G."/>
            <person name="Mauceli E."/>
            <person name="Ward L.D."/>
            <person name="Lowe C.B."/>
            <person name="Holloway A.K."/>
            <person name="Clamp M."/>
            <person name="Gnerre S."/>
            <person name="Alfoldi J."/>
            <person name="Beal K."/>
            <person name="Chang J."/>
            <person name="Clawson H."/>
            <person name="Cuff J."/>
            <person name="Di Palma F."/>
            <person name="Fitzgerald S."/>
            <person name="Flicek P."/>
            <person name="Guttman M."/>
            <person name="Hubisz M.J."/>
            <person name="Jaffe D.B."/>
            <person name="Jungreis I."/>
            <person name="Kent W.J."/>
            <person name="Kostka D."/>
            <person name="Lara M."/>
            <person name="Martins A.L."/>
            <person name="Massingham T."/>
            <person name="Moltke I."/>
            <person name="Raney B.J."/>
            <person name="Rasmussen M.D."/>
            <person name="Robinson J."/>
            <person name="Stark A."/>
            <person name="Vilella A.J."/>
            <person name="Wen J."/>
            <person name="Xie X."/>
            <person name="Zody M.C."/>
            <person name="Baldwin J."/>
            <person name="Bloom T."/>
            <person name="Chin C.W."/>
            <person name="Heiman D."/>
            <person name="Nicol R."/>
            <person name="Nusbaum C."/>
            <person name="Young S."/>
            <person name="Wilkinson J."/>
            <person name="Worley K.C."/>
            <person name="Kovar C.L."/>
            <person name="Muzny D.M."/>
            <person name="Gibbs R.A."/>
            <person name="Cree A."/>
            <person name="Dihn H.H."/>
            <person name="Fowler G."/>
            <person name="Jhangiani S."/>
            <person name="Joshi V."/>
            <person name="Lee S."/>
            <person name="Lewis L.R."/>
            <person name="Nazareth L.V."/>
            <person name="Okwuonu G."/>
            <person name="Santibanez J."/>
            <person name="Warren W.C."/>
            <person name="Mardis E.R."/>
            <person name="Weinstock G.M."/>
            <person name="Wilson R.K."/>
            <person name="Delehaunty K."/>
            <person name="Dooling D."/>
            <person name="Fronik C."/>
            <person name="Fulton L."/>
            <person name="Fulton B."/>
            <person name="Graves T."/>
            <person name="Minx P."/>
            <person name="Sodergren E."/>
            <person name="Birney E."/>
            <person name="Margulies E.H."/>
            <person name="Herrero J."/>
            <person name="Green E.D."/>
            <person name="Haussler D."/>
            <person name="Siepel A."/>
            <person name="Goldman N."/>
            <person name="Pollard K.S."/>
            <person name="Pedersen J.S."/>
            <person name="Lander E.S."/>
            <person name="Kellis M."/>
        </authorList>
    </citation>
    <scope>NUCLEOTIDE SEQUENCE [LARGE SCALE GENOMIC DNA]</scope>
    <source>
        <strain evidence="2 3">Thorbecke inbred</strain>
    </source>
</reference>
<dbReference type="eggNOG" id="ENOG502TE6S">
    <property type="taxonomic scope" value="Eukaryota"/>
</dbReference>
<dbReference type="HOGENOM" id="CLU_1133286_0_0_1"/>
<proteinExistence type="predicted"/>
<organism evidence="2 3">
    <name type="scientific">Oryctolagus cuniculus</name>
    <name type="common">Rabbit</name>
    <dbReference type="NCBI Taxonomy" id="9986"/>
    <lineage>
        <taxon>Eukaryota</taxon>
        <taxon>Metazoa</taxon>
        <taxon>Chordata</taxon>
        <taxon>Craniata</taxon>
        <taxon>Vertebrata</taxon>
        <taxon>Euteleostomi</taxon>
        <taxon>Mammalia</taxon>
        <taxon>Eutheria</taxon>
        <taxon>Euarchontoglires</taxon>
        <taxon>Glires</taxon>
        <taxon>Lagomorpha</taxon>
        <taxon>Leporidae</taxon>
        <taxon>Oryctolagus</taxon>
    </lineage>
</organism>
<dbReference type="PaxDb" id="9986-ENSOCUP00000006756"/>
<keyword evidence="1" id="KW-0812">Transmembrane</keyword>
<dbReference type="EMBL" id="AAGW02000892">
    <property type="status" value="NOT_ANNOTATED_CDS"/>
    <property type="molecule type" value="Genomic_DNA"/>
</dbReference>
<reference evidence="2" key="2">
    <citation type="submission" date="2025-08" db="UniProtKB">
        <authorList>
            <consortium name="Ensembl"/>
        </authorList>
    </citation>
    <scope>IDENTIFICATION</scope>
    <source>
        <strain evidence="2">Thorbecke</strain>
    </source>
</reference>
<dbReference type="Ensembl" id="ENSOCUT00000007816.4">
    <property type="protein sequence ID" value="ENSOCUP00000006756.4"/>
    <property type="gene ID" value="ENSOCUG00000007816.4"/>
</dbReference>
<evidence type="ECO:0000313" key="2">
    <source>
        <dbReference type="Ensembl" id="ENSOCUP00000006756.4"/>
    </source>
</evidence>
<accession>G1STV4</accession>
<dbReference type="Proteomes" id="UP000001811">
    <property type="component" value="Chromosome 13"/>
</dbReference>
<keyword evidence="1" id="KW-1133">Transmembrane helix</keyword>
<keyword evidence="1" id="KW-0472">Membrane</keyword>
<dbReference type="PANTHER" id="PTHR37997">
    <property type="entry name" value="TRANSMEMBRANE PROTEIN C1ORF162"/>
    <property type="match status" value="1"/>
</dbReference>
<sequence>MGGSWSTPKTSTGRQAMLSTAAPTTSPAACLSKQPSKEYLLLAFFVGILLTLLLLAFVFLIIKSYRKCHSTSQVLDPHSDPPAKVSSTPDESLTYASMTFKISEEKRNHSTEHRSADLEPVVYAQINVADA</sequence>
<dbReference type="GeneTree" id="ENSGT00390000015005"/>
<gene>
    <name evidence="2" type="primary">C1orf162</name>
</gene>